<dbReference type="WBParaSite" id="HPBE_0001218601-mRNA-1">
    <property type="protein sequence ID" value="HPBE_0001218601-mRNA-1"/>
    <property type="gene ID" value="HPBE_0001218601"/>
</dbReference>
<evidence type="ECO:0000313" key="3">
    <source>
        <dbReference type="WBParaSite" id="HPBE_0001218601-mRNA-1"/>
    </source>
</evidence>
<name>A0A183FV83_HELPZ</name>
<dbReference type="EMBL" id="UZAH01027391">
    <property type="protein sequence ID" value="VDO91215.1"/>
    <property type="molecule type" value="Genomic_DNA"/>
</dbReference>
<organism evidence="2 3">
    <name type="scientific">Heligmosomoides polygyrus</name>
    <name type="common">Parasitic roundworm</name>
    <dbReference type="NCBI Taxonomy" id="6339"/>
    <lineage>
        <taxon>Eukaryota</taxon>
        <taxon>Metazoa</taxon>
        <taxon>Ecdysozoa</taxon>
        <taxon>Nematoda</taxon>
        <taxon>Chromadorea</taxon>
        <taxon>Rhabditida</taxon>
        <taxon>Rhabditina</taxon>
        <taxon>Rhabditomorpha</taxon>
        <taxon>Strongyloidea</taxon>
        <taxon>Heligmosomidae</taxon>
        <taxon>Heligmosomoides</taxon>
    </lineage>
</organism>
<evidence type="ECO:0000313" key="1">
    <source>
        <dbReference type="EMBL" id="VDO91215.1"/>
    </source>
</evidence>
<reference evidence="1 2" key="1">
    <citation type="submission" date="2018-11" db="EMBL/GenBank/DDBJ databases">
        <authorList>
            <consortium name="Pathogen Informatics"/>
        </authorList>
    </citation>
    <scope>NUCLEOTIDE SEQUENCE [LARGE SCALE GENOMIC DNA]</scope>
</reference>
<dbReference type="Proteomes" id="UP000050761">
    <property type="component" value="Unassembled WGS sequence"/>
</dbReference>
<dbReference type="AlphaFoldDB" id="A0A183FV83"/>
<gene>
    <name evidence="1" type="ORF">HPBE_LOCUS12187</name>
</gene>
<sequence length="94" mass="10805">MSRSTSYIVLFQVTPICWQAQLAAEDSGPVEADTEGSGEETVDIQGELRLYLMSTTIGYLPSGQMKTDPRVLYFKPKREEETNRWDKHWSFELN</sequence>
<evidence type="ECO:0000313" key="2">
    <source>
        <dbReference type="Proteomes" id="UP000050761"/>
    </source>
</evidence>
<protein>
    <submittedName>
        <fullName evidence="3">PH domain-containing protein</fullName>
    </submittedName>
</protein>
<keyword evidence="2" id="KW-1185">Reference proteome</keyword>
<reference evidence="3" key="2">
    <citation type="submission" date="2019-09" db="UniProtKB">
        <authorList>
            <consortium name="WormBaseParasite"/>
        </authorList>
    </citation>
    <scope>IDENTIFICATION</scope>
</reference>
<accession>A0A3P8D4I0</accession>
<accession>A0A183FV83</accession>
<proteinExistence type="predicted"/>